<reference evidence="1" key="5">
    <citation type="journal article" date="2021" name="G3 (Bethesda)">
        <title>Aegilops tauschii genome assembly Aet v5.0 features greater sequence contiguity and improved annotation.</title>
        <authorList>
            <person name="Wang L."/>
            <person name="Zhu T."/>
            <person name="Rodriguez J.C."/>
            <person name="Deal K.R."/>
            <person name="Dubcovsky J."/>
            <person name="McGuire P.E."/>
            <person name="Lux T."/>
            <person name="Spannagl M."/>
            <person name="Mayer K.F.X."/>
            <person name="Baldrich P."/>
            <person name="Meyers B.C."/>
            <person name="Huo N."/>
            <person name="Gu Y.Q."/>
            <person name="Zhou H."/>
            <person name="Devos K.M."/>
            <person name="Bennetzen J.L."/>
            <person name="Unver T."/>
            <person name="Budak H."/>
            <person name="Gulick P.J."/>
            <person name="Galiba G."/>
            <person name="Kalapos B."/>
            <person name="Nelson D.R."/>
            <person name="Li P."/>
            <person name="You F.M."/>
            <person name="Luo M.C."/>
            <person name="Dvorak J."/>
        </authorList>
    </citation>
    <scope>NUCLEOTIDE SEQUENCE [LARGE SCALE GENOMIC DNA]</scope>
    <source>
        <strain evidence="1">cv. AL8/78</strain>
    </source>
</reference>
<dbReference type="AlphaFoldDB" id="A0A453DK50"/>
<evidence type="ECO:0000313" key="2">
    <source>
        <dbReference type="Proteomes" id="UP000015105"/>
    </source>
</evidence>
<evidence type="ECO:0000313" key="1">
    <source>
        <dbReference type="EnsemblPlants" id="AET2Gv21280400.1"/>
    </source>
</evidence>
<reference evidence="1" key="3">
    <citation type="journal article" date="2017" name="Nature">
        <title>Genome sequence of the progenitor of the wheat D genome Aegilops tauschii.</title>
        <authorList>
            <person name="Luo M.C."/>
            <person name="Gu Y.Q."/>
            <person name="Puiu D."/>
            <person name="Wang H."/>
            <person name="Twardziok S.O."/>
            <person name="Deal K.R."/>
            <person name="Huo N."/>
            <person name="Zhu T."/>
            <person name="Wang L."/>
            <person name="Wang Y."/>
            <person name="McGuire P.E."/>
            <person name="Liu S."/>
            <person name="Long H."/>
            <person name="Ramasamy R.K."/>
            <person name="Rodriguez J.C."/>
            <person name="Van S.L."/>
            <person name="Yuan L."/>
            <person name="Wang Z."/>
            <person name="Xia Z."/>
            <person name="Xiao L."/>
            <person name="Anderson O.D."/>
            <person name="Ouyang S."/>
            <person name="Liang Y."/>
            <person name="Zimin A.V."/>
            <person name="Pertea G."/>
            <person name="Qi P."/>
            <person name="Bennetzen J.L."/>
            <person name="Dai X."/>
            <person name="Dawson M.W."/>
            <person name="Muller H.G."/>
            <person name="Kugler K."/>
            <person name="Rivarola-Duarte L."/>
            <person name="Spannagl M."/>
            <person name="Mayer K.F.X."/>
            <person name="Lu F.H."/>
            <person name="Bevan M.W."/>
            <person name="Leroy P."/>
            <person name="Li P."/>
            <person name="You F.M."/>
            <person name="Sun Q."/>
            <person name="Liu Z."/>
            <person name="Lyons E."/>
            <person name="Wicker T."/>
            <person name="Salzberg S.L."/>
            <person name="Devos K.M."/>
            <person name="Dvorak J."/>
        </authorList>
    </citation>
    <scope>NUCLEOTIDE SEQUENCE [LARGE SCALE GENOMIC DNA]</scope>
    <source>
        <strain evidence="1">cv. AL8/78</strain>
    </source>
</reference>
<organism evidence="1 2">
    <name type="scientific">Aegilops tauschii subsp. strangulata</name>
    <name type="common">Goatgrass</name>
    <dbReference type="NCBI Taxonomy" id="200361"/>
    <lineage>
        <taxon>Eukaryota</taxon>
        <taxon>Viridiplantae</taxon>
        <taxon>Streptophyta</taxon>
        <taxon>Embryophyta</taxon>
        <taxon>Tracheophyta</taxon>
        <taxon>Spermatophyta</taxon>
        <taxon>Magnoliopsida</taxon>
        <taxon>Liliopsida</taxon>
        <taxon>Poales</taxon>
        <taxon>Poaceae</taxon>
        <taxon>BOP clade</taxon>
        <taxon>Pooideae</taxon>
        <taxon>Triticodae</taxon>
        <taxon>Triticeae</taxon>
        <taxon>Triticinae</taxon>
        <taxon>Aegilops</taxon>
    </lineage>
</organism>
<sequence>MQYPAGVILEDTLRMWAISRWRCSTELANFFLVVGYCHLPGSSPVMLCVEEVRGNGGLVIGLTARFTNHFDAYFLLGKVFWCGCEFIAFTNFGHIFPTANGMHTLPYNTEDEE</sequence>
<accession>A0A453DK50</accession>
<dbReference type="Proteomes" id="UP000015105">
    <property type="component" value="Chromosome 2D"/>
</dbReference>
<name>A0A453DK50_AEGTS</name>
<keyword evidence="2" id="KW-1185">Reference proteome</keyword>
<protein>
    <submittedName>
        <fullName evidence="1">Uncharacterized protein</fullName>
    </submittedName>
</protein>
<proteinExistence type="predicted"/>
<dbReference type="EnsemblPlants" id="AET2Gv21280400.1">
    <property type="protein sequence ID" value="AET2Gv21280400.1"/>
    <property type="gene ID" value="AET2Gv21280400"/>
</dbReference>
<reference evidence="2" key="1">
    <citation type="journal article" date="2014" name="Science">
        <title>Ancient hybridizations among the ancestral genomes of bread wheat.</title>
        <authorList>
            <consortium name="International Wheat Genome Sequencing Consortium,"/>
            <person name="Marcussen T."/>
            <person name="Sandve S.R."/>
            <person name="Heier L."/>
            <person name="Spannagl M."/>
            <person name="Pfeifer M."/>
            <person name="Jakobsen K.S."/>
            <person name="Wulff B.B."/>
            <person name="Steuernagel B."/>
            <person name="Mayer K.F."/>
            <person name="Olsen O.A."/>
        </authorList>
    </citation>
    <scope>NUCLEOTIDE SEQUENCE [LARGE SCALE GENOMIC DNA]</scope>
    <source>
        <strain evidence="2">cv. AL8/78</strain>
    </source>
</reference>
<reference evidence="2" key="2">
    <citation type="journal article" date="2017" name="Nat. Plants">
        <title>The Aegilops tauschii genome reveals multiple impacts of transposons.</title>
        <authorList>
            <person name="Zhao G."/>
            <person name="Zou C."/>
            <person name="Li K."/>
            <person name="Wang K."/>
            <person name="Li T."/>
            <person name="Gao L."/>
            <person name="Zhang X."/>
            <person name="Wang H."/>
            <person name="Yang Z."/>
            <person name="Liu X."/>
            <person name="Jiang W."/>
            <person name="Mao L."/>
            <person name="Kong X."/>
            <person name="Jiao Y."/>
            <person name="Jia J."/>
        </authorList>
    </citation>
    <scope>NUCLEOTIDE SEQUENCE [LARGE SCALE GENOMIC DNA]</scope>
    <source>
        <strain evidence="2">cv. AL8/78</strain>
    </source>
</reference>
<reference evidence="1" key="4">
    <citation type="submission" date="2019-03" db="UniProtKB">
        <authorList>
            <consortium name="EnsemblPlants"/>
        </authorList>
    </citation>
    <scope>IDENTIFICATION</scope>
</reference>
<dbReference type="Gramene" id="AET2Gv21280400.1">
    <property type="protein sequence ID" value="AET2Gv21280400.1"/>
    <property type="gene ID" value="AET2Gv21280400"/>
</dbReference>